<dbReference type="CDD" id="cd03469">
    <property type="entry name" value="Rieske_RO_Alpha_N"/>
    <property type="match status" value="1"/>
</dbReference>
<reference evidence="9" key="1">
    <citation type="submission" date="2023-04" db="EMBL/GenBank/DDBJ databases">
        <title>Complete genome sequence of Temperatibacter marinus.</title>
        <authorList>
            <person name="Rong J.-C."/>
            <person name="Yi M.-L."/>
            <person name="Zhao Q."/>
        </authorList>
    </citation>
    <scope>NUCLEOTIDE SEQUENCE</scope>
    <source>
        <strain evidence="9">NBRC 110045</strain>
    </source>
</reference>
<keyword evidence="4" id="KW-0560">Oxidoreductase</keyword>
<dbReference type="AlphaFoldDB" id="A0AA52EHL5"/>
<dbReference type="Pfam" id="PF00848">
    <property type="entry name" value="Ring_hydroxyl_A"/>
    <property type="match status" value="1"/>
</dbReference>
<dbReference type="Proteomes" id="UP001268683">
    <property type="component" value="Chromosome"/>
</dbReference>
<keyword evidence="9" id="KW-0223">Dioxygenase</keyword>
<dbReference type="PANTHER" id="PTHR43756">
    <property type="entry name" value="CHOLINE MONOOXYGENASE, CHLOROPLASTIC"/>
    <property type="match status" value="1"/>
</dbReference>
<sequence length="410" mass="47332">MKVQEKRASMGDYASRPRRADGSQPGWSLPRRAYKDPAIYEQEKEAIFYNSWIFAGHVNDIPGVGDYFLYTLLDETAIIVRSSENVIEAFYNVCRHRGSILCKESKGSVKGFTCPYHAWTYKLDGKLMTKRSMGQDFSPEDFSLHPCAIEIIDGLIFVNFSPTPNKLDRAREELKGPLTLFDFEATKVAVHRSYPIAANWKVTLENYQECYHCTPSHPEYAQMHTLTVPEHQFDNYQQPMLDKMAACGLKHYEIDQQWDHQETGQEQYGYSRYALFETHQTGSQSGEPIAPLLGSLKGFDHGASDLNIGPFTYFLIYNDHAVIYVFTPTGPDTSQCDIYWLVRSDAEEGFDYKIDELTWLWHETTLADERIIVDNQKGINSRLYKPGPLSKMEYLVDRFSHWYLDQLHKD</sequence>
<dbReference type="GO" id="GO:0051213">
    <property type="term" value="F:dioxygenase activity"/>
    <property type="evidence" value="ECO:0007669"/>
    <property type="project" value="UniProtKB-KW"/>
</dbReference>
<dbReference type="InterPro" id="IPR015879">
    <property type="entry name" value="Ring_hydroxy_dOase_asu_C_dom"/>
</dbReference>
<name>A0AA52EHL5_9PROT</name>
<evidence type="ECO:0000256" key="7">
    <source>
        <dbReference type="SAM" id="MobiDB-lite"/>
    </source>
</evidence>
<dbReference type="Gene3D" id="3.90.380.10">
    <property type="entry name" value="Naphthalene 1,2-dioxygenase Alpha Subunit, Chain A, domain 1"/>
    <property type="match status" value="1"/>
</dbReference>
<evidence type="ECO:0000313" key="9">
    <source>
        <dbReference type="EMBL" id="WND02935.1"/>
    </source>
</evidence>
<organism evidence="9 10">
    <name type="scientific">Temperatibacter marinus</name>
    <dbReference type="NCBI Taxonomy" id="1456591"/>
    <lineage>
        <taxon>Bacteria</taxon>
        <taxon>Pseudomonadati</taxon>
        <taxon>Pseudomonadota</taxon>
        <taxon>Alphaproteobacteria</taxon>
        <taxon>Kordiimonadales</taxon>
        <taxon>Temperatibacteraceae</taxon>
        <taxon>Temperatibacter</taxon>
    </lineage>
</organism>
<evidence type="ECO:0000259" key="8">
    <source>
        <dbReference type="PROSITE" id="PS51296"/>
    </source>
</evidence>
<dbReference type="SUPFAM" id="SSF55961">
    <property type="entry name" value="Bet v1-like"/>
    <property type="match status" value="1"/>
</dbReference>
<evidence type="ECO:0000256" key="5">
    <source>
        <dbReference type="ARBA" id="ARBA00023004"/>
    </source>
</evidence>
<dbReference type="InterPro" id="IPR017941">
    <property type="entry name" value="Rieske_2Fe-2S"/>
</dbReference>
<evidence type="ECO:0000256" key="2">
    <source>
        <dbReference type="ARBA" id="ARBA00022714"/>
    </source>
</evidence>
<evidence type="ECO:0000256" key="6">
    <source>
        <dbReference type="ARBA" id="ARBA00023014"/>
    </source>
</evidence>
<dbReference type="GO" id="GO:0005506">
    <property type="term" value="F:iron ion binding"/>
    <property type="evidence" value="ECO:0007669"/>
    <property type="project" value="InterPro"/>
</dbReference>
<dbReference type="EMBL" id="CP123872">
    <property type="protein sequence ID" value="WND02935.1"/>
    <property type="molecule type" value="Genomic_DNA"/>
</dbReference>
<dbReference type="InterPro" id="IPR036922">
    <property type="entry name" value="Rieske_2Fe-2S_sf"/>
</dbReference>
<comment type="cofactor">
    <cofactor evidence="1">
        <name>Fe cation</name>
        <dbReference type="ChEBI" id="CHEBI:24875"/>
    </cofactor>
</comment>
<feature type="domain" description="Rieske" evidence="8">
    <location>
        <begin position="52"/>
        <end position="158"/>
    </location>
</feature>
<dbReference type="PROSITE" id="PS51296">
    <property type="entry name" value="RIESKE"/>
    <property type="match status" value="1"/>
</dbReference>
<keyword evidence="3" id="KW-0479">Metal-binding</keyword>
<evidence type="ECO:0000256" key="4">
    <source>
        <dbReference type="ARBA" id="ARBA00023002"/>
    </source>
</evidence>
<dbReference type="Gene3D" id="2.102.10.10">
    <property type="entry name" value="Rieske [2Fe-2S] iron-sulphur domain"/>
    <property type="match status" value="1"/>
</dbReference>
<dbReference type="Pfam" id="PF00355">
    <property type="entry name" value="Rieske"/>
    <property type="match status" value="1"/>
</dbReference>
<dbReference type="PRINTS" id="PR00090">
    <property type="entry name" value="RNGDIOXGNASE"/>
</dbReference>
<accession>A0AA52EHL5</accession>
<evidence type="ECO:0000256" key="3">
    <source>
        <dbReference type="ARBA" id="ARBA00022723"/>
    </source>
</evidence>
<dbReference type="SUPFAM" id="SSF50022">
    <property type="entry name" value="ISP domain"/>
    <property type="match status" value="1"/>
</dbReference>
<dbReference type="GO" id="GO:0051537">
    <property type="term" value="F:2 iron, 2 sulfur cluster binding"/>
    <property type="evidence" value="ECO:0007669"/>
    <property type="project" value="UniProtKB-KW"/>
</dbReference>
<gene>
    <name evidence="9" type="ORF">QGN29_00975</name>
</gene>
<keyword evidence="6" id="KW-0411">Iron-sulfur</keyword>
<dbReference type="KEGG" id="tmk:QGN29_00975"/>
<evidence type="ECO:0000256" key="1">
    <source>
        <dbReference type="ARBA" id="ARBA00001962"/>
    </source>
</evidence>
<proteinExistence type="predicted"/>
<dbReference type="PANTHER" id="PTHR43756:SF5">
    <property type="entry name" value="CHOLINE MONOOXYGENASE, CHLOROPLASTIC"/>
    <property type="match status" value="1"/>
</dbReference>
<feature type="region of interest" description="Disordered" evidence="7">
    <location>
        <begin position="1"/>
        <end position="29"/>
    </location>
</feature>
<evidence type="ECO:0000313" key="10">
    <source>
        <dbReference type="Proteomes" id="UP001268683"/>
    </source>
</evidence>
<dbReference type="InterPro" id="IPR001663">
    <property type="entry name" value="Rng_hydr_dOase-A"/>
</dbReference>
<dbReference type="RefSeq" id="WP_310798775.1">
    <property type="nucleotide sequence ID" value="NZ_CP123872.1"/>
</dbReference>
<keyword evidence="10" id="KW-1185">Reference proteome</keyword>
<keyword evidence="2" id="KW-0001">2Fe-2S</keyword>
<protein>
    <submittedName>
        <fullName evidence="9">Aromatic ring-hydroxylating dioxygenase subunit alpha</fullName>
    </submittedName>
</protein>
<keyword evidence="5" id="KW-0408">Iron</keyword>